<feature type="transmembrane region" description="Helical" evidence="1">
    <location>
        <begin position="85"/>
        <end position="101"/>
    </location>
</feature>
<reference evidence="2" key="1">
    <citation type="submission" date="2014-05" db="EMBL/GenBank/DDBJ databases">
        <authorList>
            <person name="Chronopoulou M."/>
        </authorList>
    </citation>
    <scope>NUCLEOTIDE SEQUENCE</scope>
    <source>
        <tissue evidence="2">Whole organism</tissue>
    </source>
</reference>
<dbReference type="AlphaFoldDB" id="A0A0K2V3S0"/>
<name>A0A0K2V3S0_LEPSM</name>
<evidence type="ECO:0000256" key="1">
    <source>
        <dbReference type="SAM" id="Phobius"/>
    </source>
</evidence>
<accession>A0A0K2V3S0</accession>
<organism evidence="2">
    <name type="scientific">Lepeophtheirus salmonis</name>
    <name type="common">Salmon louse</name>
    <name type="synonym">Caligus salmonis</name>
    <dbReference type="NCBI Taxonomy" id="72036"/>
    <lineage>
        <taxon>Eukaryota</taxon>
        <taxon>Metazoa</taxon>
        <taxon>Ecdysozoa</taxon>
        <taxon>Arthropoda</taxon>
        <taxon>Crustacea</taxon>
        <taxon>Multicrustacea</taxon>
        <taxon>Hexanauplia</taxon>
        <taxon>Copepoda</taxon>
        <taxon>Siphonostomatoida</taxon>
        <taxon>Caligidae</taxon>
        <taxon>Lepeophtheirus</taxon>
    </lineage>
</organism>
<keyword evidence="1" id="KW-0812">Transmembrane</keyword>
<sequence length="105" mass="12091">MHHTPCSVLEGFFILNNGGGERERGSKEASSKMSNVLIYKWYSTRREACKIGLNSEGRSLSKDNEVYLALKHDYQGRLKKGRKEVLSLYYMLTFVICMYLQCVTL</sequence>
<keyword evidence="1" id="KW-0472">Membrane</keyword>
<keyword evidence="1" id="KW-1133">Transmembrane helix</keyword>
<dbReference type="EMBL" id="HACA01027832">
    <property type="protein sequence ID" value="CDW45193.1"/>
    <property type="molecule type" value="Transcribed_RNA"/>
</dbReference>
<protein>
    <submittedName>
        <fullName evidence="2">Uncharacterized protein</fullName>
    </submittedName>
</protein>
<evidence type="ECO:0000313" key="2">
    <source>
        <dbReference type="EMBL" id="CDW45193.1"/>
    </source>
</evidence>
<proteinExistence type="predicted"/>